<proteinExistence type="predicted"/>
<dbReference type="STRING" id="1082479.SAMN05216241_10916"/>
<keyword evidence="2" id="KW-1185">Reference proteome</keyword>
<organism evidence="1 2">
    <name type="scientific">Limimonas halophila</name>
    <dbReference type="NCBI Taxonomy" id="1082479"/>
    <lineage>
        <taxon>Bacteria</taxon>
        <taxon>Pseudomonadati</taxon>
        <taxon>Pseudomonadota</taxon>
        <taxon>Alphaproteobacteria</taxon>
        <taxon>Rhodospirillales</taxon>
        <taxon>Rhodovibrionaceae</taxon>
        <taxon>Limimonas</taxon>
    </lineage>
</organism>
<protein>
    <submittedName>
        <fullName evidence="1">Uncharacterized protein</fullName>
    </submittedName>
</protein>
<gene>
    <name evidence="1" type="ORF">SAMN05216241_10916</name>
</gene>
<dbReference type="AlphaFoldDB" id="A0A1G7TC99"/>
<dbReference type="EMBL" id="FNCE01000009">
    <property type="protein sequence ID" value="SDG32936.1"/>
    <property type="molecule type" value="Genomic_DNA"/>
</dbReference>
<evidence type="ECO:0000313" key="2">
    <source>
        <dbReference type="Proteomes" id="UP000199415"/>
    </source>
</evidence>
<dbReference type="Proteomes" id="UP000199415">
    <property type="component" value="Unassembled WGS sequence"/>
</dbReference>
<evidence type="ECO:0000313" key="1">
    <source>
        <dbReference type="EMBL" id="SDG32936.1"/>
    </source>
</evidence>
<name>A0A1G7TC99_9PROT</name>
<reference evidence="1 2" key="1">
    <citation type="submission" date="2016-10" db="EMBL/GenBank/DDBJ databases">
        <authorList>
            <person name="de Groot N.N."/>
        </authorList>
    </citation>
    <scope>NUCLEOTIDE SEQUENCE [LARGE SCALE GENOMIC DNA]</scope>
    <source>
        <strain evidence="1 2">DSM 25584</strain>
    </source>
</reference>
<sequence length="115" mass="13124">MFTARAEDRVAEEYREITFDKRELQVALRDYGTRTGRIEPGDGGAVGVEITRRNEVEVKLSLETRRVTFNAEEITAALILFASSLQMPVPRRAQKTLSATRERVTLELRTHTPYV</sequence>
<accession>A0A1G7TC99</accession>